<name>A0A0L6U0J8_9FIRM</name>
<comment type="subcellular location">
    <subcellularLocation>
        <location evidence="1">Cell inner membrane</location>
        <topology evidence="1">Multi-pass membrane protein</topology>
    </subcellularLocation>
</comment>
<keyword evidence="8" id="KW-0547">Nucleotide-binding</keyword>
<dbReference type="GO" id="GO:0004713">
    <property type="term" value="F:protein tyrosine kinase activity"/>
    <property type="evidence" value="ECO:0007669"/>
    <property type="project" value="TreeGrafter"/>
</dbReference>
<sequence length="468" mass="51945">MMNANNGFIEHRSRTGKEEIGIGDIVHAIAKKWWLVLVFGLLMGAAAYFITRITYVPLYTANASMALNTERSYDVSMVDTYSPILISDNVLEKVVAETKRTVDLEILRDYIVITSPKNSGIINIAVSDLNPQIAMDTANAIVKIAPGVIAETMNRGTFNTLDFAKMPVVPDPPEYLKNTAIGAILGIMMGVLIVIGLRILFPKIRGAKEINENLRLSVLGEIPRNRDLEDRMKTQLITDPEVGVPYVEAFKRLGIHVKNMKVKTNFKTFLLTSAMEDDGKTTVSVNLSLVLASAGATVLFMEGDTPKSKVFKRLAIKQTFTDLKKDGIVQKDLIAKIPGMDLYVMPLKPEENRSGITINENDISEMMPLLENEFDYVVIDSPPAFILSDAAMWSKYVDGVMLVVRQEESGLDMLIKTTNILEGVGANIVGCILSDTKNYQSSKKSNIFKRFSSRKIKDNPREVIKKEA</sequence>
<comment type="caution">
    <text evidence="18">The sequence shown here is derived from an EMBL/GenBank/DDBJ whole genome shotgun (WGS) entry which is preliminary data.</text>
</comment>
<dbReference type="SUPFAM" id="SSF52540">
    <property type="entry name" value="P-loop containing nucleoside triphosphate hydrolases"/>
    <property type="match status" value="1"/>
</dbReference>
<dbReference type="PANTHER" id="PTHR32309:SF31">
    <property type="entry name" value="CAPSULAR EXOPOLYSACCHARIDE FAMILY"/>
    <property type="match status" value="1"/>
</dbReference>
<evidence type="ECO:0000259" key="16">
    <source>
        <dbReference type="Pfam" id="PF02706"/>
    </source>
</evidence>
<evidence type="ECO:0000259" key="17">
    <source>
        <dbReference type="Pfam" id="PF13614"/>
    </source>
</evidence>
<evidence type="ECO:0000256" key="4">
    <source>
        <dbReference type="ARBA" id="ARBA00022475"/>
    </source>
</evidence>
<keyword evidence="12 15" id="KW-0472">Membrane</keyword>
<feature type="transmembrane region" description="Helical" evidence="15">
    <location>
        <begin position="180"/>
        <end position="201"/>
    </location>
</feature>
<evidence type="ECO:0000313" key="19">
    <source>
        <dbReference type="Proteomes" id="UP000036873"/>
    </source>
</evidence>
<organism evidence="18 19">
    <name type="scientific">Acetobacterium bakii</name>
    <dbReference type="NCBI Taxonomy" id="52689"/>
    <lineage>
        <taxon>Bacteria</taxon>
        <taxon>Bacillati</taxon>
        <taxon>Bacillota</taxon>
        <taxon>Clostridia</taxon>
        <taxon>Eubacteriales</taxon>
        <taxon>Eubacteriaceae</taxon>
        <taxon>Acetobacterium</taxon>
    </lineage>
</organism>
<keyword evidence="10" id="KW-0067">ATP-binding</keyword>
<dbReference type="InterPro" id="IPR027417">
    <property type="entry name" value="P-loop_NTPase"/>
</dbReference>
<dbReference type="Pfam" id="PF02706">
    <property type="entry name" value="Wzz"/>
    <property type="match status" value="1"/>
</dbReference>
<gene>
    <name evidence="18" type="ORF">AKG39_08810</name>
</gene>
<keyword evidence="9" id="KW-0418">Kinase</keyword>
<dbReference type="Pfam" id="PF13614">
    <property type="entry name" value="AAA_31"/>
    <property type="match status" value="1"/>
</dbReference>
<comment type="similarity">
    <text evidence="2">Belongs to the CpsC/CapA family.</text>
</comment>
<keyword evidence="13" id="KW-0829">Tyrosine-protein kinase</keyword>
<protein>
    <submittedName>
        <fullName evidence="18">Uncharacterized protein</fullName>
    </submittedName>
</protein>
<evidence type="ECO:0000256" key="15">
    <source>
        <dbReference type="SAM" id="Phobius"/>
    </source>
</evidence>
<dbReference type="InterPro" id="IPR003856">
    <property type="entry name" value="LPS_length_determ_N"/>
</dbReference>
<evidence type="ECO:0000256" key="7">
    <source>
        <dbReference type="ARBA" id="ARBA00022692"/>
    </source>
</evidence>
<dbReference type="GO" id="GO:0005886">
    <property type="term" value="C:plasma membrane"/>
    <property type="evidence" value="ECO:0007669"/>
    <property type="project" value="UniProtKB-SubCell"/>
</dbReference>
<dbReference type="InterPro" id="IPR005702">
    <property type="entry name" value="Wzc-like_C"/>
</dbReference>
<keyword evidence="6" id="KW-0808">Transferase</keyword>
<dbReference type="OrthoDB" id="9794577at2"/>
<reference evidence="19" key="1">
    <citation type="submission" date="2015-07" db="EMBL/GenBank/DDBJ databases">
        <title>Draft genome sequence of Acetobacterium bakii DSM 8293, a potential psychrophilic chemical producer through syngas fermentation.</title>
        <authorList>
            <person name="Song Y."/>
            <person name="Hwang S."/>
            <person name="Cho B.-K."/>
        </authorList>
    </citation>
    <scope>NUCLEOTIDE SEQUENCE [LARGE SCALE GENOMIC DNA]</scope>
    <source>
        <strain evidence="19">DSM 8239</strain>
    </source>
</reference>
<evidence type="ECO:0000256" key="3">
    <source>
        <dbReference type="ARBA" id="ARBA00008883"/>
    </source>
</evidence>
<evidence type="ECO:0000256" key="12">
    <source>
        <dbReference type="ARBA" id="ARBA00023136"/>
    </source>
</evidence>
<dbReference type="EMBL" id="LGYO01000021">
    <property type="protein sequence ID" value="KNZ42028.1"/>
    <property type="molecule type" value="Genomic_DNA"/>
</dbReference>
<evidence type="ECO:0000256" key="2">
    <source>
        <dbReference type="ARBA" id="ARBA00006683"/>
    </source>
</evidence>
<feature type="transmembrane region" description="Helical" evidence="15">
    <location>
        <begin position="33"/>
        <end position="55"/>
    </location>
</feature>
<comment type="similarity">
    <text evidence="3">Belongs to the etk/wzc family.</text>
</comment>
<evidence type="ECO:0000256" key="9">
    <source>
        <dbReference type="ARBA" id="ARBA00022777"/>
    </source>
</evidence>
<feature type="domain" description="Polysaccharide chain length determinant N-terminal" evidence="16">
    <location>
        <begin position="18"/>
        <end position="97"/>
    </location>
</feature>
<evidence type="ECO:0000313" key="18">
    <source>
        <dbReference type="EMBL" id="KNZ42028.1"/>
    </source>
</evidence>
<keyword evidence="11 15" id="KW-1133">Transmembrane helix</keyword>
<comment type="catalytic activity">
    <reaction evidence="14">
        <text>L-tyrosyl-[protein] + ATP = O-phospho-L-tyrosyl-[protein] + ADP + H(+)</text>
        <dbReference type="Rhea" id="RHEA:10596"/>
        <dbReference type="Rhea" id="RHEA-COMP:10136"/>
        <dbReference type="Rhea" id="RHEA-COMP:20101"/>
        <dbReference type="ChEBI" id="CHEBI:15378"/>
        <dbReference type="ChEBI" id="CHEBI:30616"/>
        <dbReference type="ChEBI" id="CHEBI:46858"/>
        <dbReference type="ChEBI" id="CHEBI:61978"/>
        <dbReference type="ChEBI" id="CHEBI:456216"/>
    </reaction>
</comment>
<dbReference type="InterPro" id="IPR050445">
    <property type="entry name" value="Bact_polysacc_biosynth/exp"/>
</dbReference>
<evidence type="ECO:0000256" key="14">
    <source>
        <dbReference type="ARBA" id="ARBA00053015"/>
    </source>
</evidence>
<keyword evidence="5" id="KW-0997">Cell inner membrane</keyword>
<proteinExistence type="inferred from homology"/>
<keyword evidence="4" id="KW-1003">Cell membrane</keyword>
<evidence type="ECO:0000256" key="1">
    <source>
        <dbReference type="ARBA" id="ARBA00004429"/>
    </source>
</evidence>
<dbReference type="AlphaFoldDB" id="A0A0L6U0J8"/>
<evidence type="ECO:0000256" key="10">
    <source>
        <dbReference type="ARBA" id="ARBA00022840"/>
    </source>
</evidence>
<dbReference type="Gene3D" id="3.40.50.300">
    <property type="entry name" value="P-loop containing nucleotide triphosphate hydrolases"/>
    <property type="match status" value="1"/>
</dbReference>
<accession>A0A0L6U0J8</accession>
<evidence type="ECO:0000256" key="5">
    <source>
        <dbReference type="ARBA" id="ARBA00022519"/>
    </source>
</evidence>
<feature type="domain" description="AAA" evidence="17">
    <location>
        <begin position="279"/>
        <end position="418"/>
    </location>
</feature>
<dbReference type="PANTHER" id="PTHR32309">
    <property type="entry name" value="TYROSINE-PROTEIN KINASE"/>
    <property type="match status" value="1"/>
</dbReference>
<evidence type="ECO:0000256" key="6">
    <source>
        <dbReference type="ARBA" id="ARBA00022679"/>
    </source>
</evidence>
<keyword evidence="19" id="KW-1185">Reference proteome</keyword>
<evidence type="ECO:0000256" key="8">
    <source>
        <dbReference type="ARBA" id="ARBA00022741"/>
    </source>
</evidence>
<dbReference type="RefSeq" id="WP_050740020.1">
    <property type="nucleotide sequence ID" value="NZ_LGYO01000021.1"/>
</dbReference>
<dbReference type="Proteomes" id="UP000036873">
    <property type="component" value="Unassembled WGS sequence"/>
</dbReference>
<evidence type="ECO:0000256" key="11">
    <source>
        <dbReference type="ARBA" id="ARBA00022989"/>
    </source>
</evidence>
<evidence type="ECO:0000256" key="13">
    <source>
        <dbReference type="ARBA" id="ARBA00023137"/>
    </source>
</evidence>
<keyword evidence="7 15" id="KW-0812">Transmembrane</keyword>
<dbReference type="InterPro" id="IPR025669">
    <property type="entry name" value="AAA_dom"/>
</dbReference>
<dbReference type="STRING" id="52689.AKG39_08810"/>
<dbReference type="CDD" id="cd05387">
    <property type="entry name" value="BY-kinase"/>
    <property type="match status" value="1"/>
</dbReference>